<dbReference type="InterPro" id="IPR001128">
    <property type="entry name" value="Cyt_P450"/>
</dbReference>
<evidence type="ECO:0000256" key="13">
    <source>
        <dbReference type="PIRSR" id="PIRSR602401-1"/>
    </source>
</evidence>
<proteinExistence type="inferred from homology"/>
<evidence type="ECO:0000256" key="1">
    <source>
        <dbReference type="ARBA" id="ARBA00001971"/>
    </source>
</evidence>
<evidence type="ECO:0000256" key="12">
    <source>
        <dbReference type="ARBA" id="ARBA00023136"/>
    </source>
</evidence>
<keyword evidence="7" id="KW-0256">Endoplasmic reticulum</keyword>
<dbReference type="GO" id="GO:0020037">
    <property type="term" value="F:heme binding"/>
    <property type="evidence" value="ECO:0007669"/>
    <property type="project" value="InterPro"/>
</dbReference>
<evidence type="ECO:0000256" key="5">
    <source>
        <dbReference type="ARBA" id="ARBA00022617"/>
    </source>
</evidence>
<dbReference type="InterPro" id="IPR017972">
    <property type="entry name" value="Cyt_P450_CS"/>
</dbReference>
<keyword evidence="12" id="KW-0472">Membrane</keyword>
<dbReference type="PRINTS" id="PR00385">
    <property type="entry name" value="P450"/>
</dbReference>
<organism evidence="15 16">
    <name type="scientific">Parthenolecanium corni</name>
    <dbReference type="NCBI Taxonomy" id="536013"/>
    <lineage>
        <taxon>Eukaryota</taxon>
        <taxon>Metazoa</taxon>
        <taxon>Ecdysozoa</taxon>
        <taxon>Arthropoda</taxon>
        <taxon>Hexapoda</taxon>
        <taxon>Insecta</taxon>
        <taxon>Pterygota</taxon>
        <taxon>Neoptera</taxon>
        <taxon>Paraneoptera</taxon>
        <taxon>Hemiptera</taxon>
        <taxon>Sternorrhyncha</taxon>
        <taxon>Coccoidea</taxon>
        <taxon>Coccidae</taxon>
        <taxon>Parthenolecanium</taxon>
    </lineage>
</organism>
<evidence type="ECO:0000256" key="3">
    <source>
        <dbReference type="ARBA" id="ARBA00004406"/>
    </source>
</evidence>
<evidence type="ECO:0000256" key="2">
    <source>
        <dbReference type="ARBA" id="ARBA00004174"/>
    </source>
</evidence>
<comment type="caution">
    <text evidence="15">The sequence shown here is derived from an EMBL/GenBank/DDBJ whole genome shotgun (WGS) entry which is preliminary data.</text>
</comment>
<evidence type="ECO:0000256" key="9">
    <source>
        <dbReference type="ARBA" id="ARBA00023002"/>
    </source>
</evidence>
<keyword evidence="10 13" id="KW-0408">Iron</keyword>
<comment type="subcellular location">
    <subcellularLocation>
        <location evidence="3">Endoplasmic reticulum membrane</location>
        <topology evidence="3">Peripheral membrane protein</topology>
    </subcellularLocation>
    <subcellularLocation>
        <location evidence="2">Microsome membrane</location>
        <topology evidence="2">Peripheral membrane protein</topology>
    </subcellularLocation>
</comment>
<dbReference type="EMBL" id="JBBCAQ010000023">
    <property type="protein sequence ID" value="KAK7588225.1"/>
    <property type="molecule type" value="Genomic_DNA"/>
</dbReference>
<evidence type="ECO:0000256" key="11">
    <source>
        <dbReference type="ARBA" id="ARBA00023033"/>
    </source>
</evidence>
<name>A0AAN9TGW8_9HEMI</name>
<reference evidence="15 16" key="1">
    <citation type="submission" date="2024-03" db="EMBL/GenBank/DDBJ databases">
        <title>Adaptation during the transition from Ophiocordyceps entomopathogen to insect associate is accompanied by gene loss and intensified selection.</title>
        <authorList>
            <person name="Ward C.M."/>
            <person name="Onetto C.A."/>
            <person name="Borneman A.R."/>
        </authorList>
    </citation>
    <scope>NUCLEOTIDE SEQUENCE [LARGE SCALE GENOMIC DNA]</scope>
    <source>
        <strain evidence="15">AWRI1</strain>
        <tissue evidence="15">Single Adult Female</tissue>
    </source>
</reference>
<dbReference type="Pfam" id="PF00067">
    <property type="entry name" value="p450"/>
    <property type="match status" value="1"/>
</dbReference>
<protein>
    <recommendedName>
        <fullName evidence="17">Cytochrome P450</fullName>
    </recommendedName>
</protein>
<evidence type="ECO:0008006" key="17">
    <source>
        <dbReference type="Google" id="ProtNLM"/>
    </source>
</evidence>
<evidence type="ECO:0000256" key="6">
    <source>
        <dbReference type="ARBA" id="ARBA00022723"/>
    </source>
</evidence>
<evidence type="ECO:0000313" key="16">
    <source>
        <dbReference type="Proteomes" id="UP001367676"/>
    </source>
</evidence>
<gene>
    <name evidence="15" type="ORF">V9T40_005470</name>
</gene>
<dbReference type="GO" id="GO:0005506">
    <property type="term" value="F:iron ion binding"/>
    <property type="evidence" value="ECO:0007669"/>
    <property type="project" value="InterPro"/>
</dbReference>
<dbReference type="SUPFAM" id="SSF48264">
    <property type="entry name" value="Cytochrome P450"/>
    <property type="match status" value="1"/>
</dbReference>
<dbReference type="Proteomes" id="UP001367676">
    <property type="component" value="Unassembled WGS sequence"/>
</dbReference>
<evidence type="ECO:0000313" key="15">
    <source>
        <dbReference type="EMBL" id="KAK7588225.1"/>
    </source>
</evidence>
<dbReference type="InterPro" id="IPR036396">
    <property type="entry name" value="Cyt_P450_sf"/>
</dbReference>
<dbReference type="GO" id="GO:0016705">
    <property type="term" value="F:oxidoreductase activity, acting on paired donors, with incorporation or reduction of molecular oxygen"/>
    <property type="evidence" value="ECO:0007669"/>
    <property type="project" value="InterPro"/>
</dbReference>
<dbReference type="InterPro" id="IPR050196">
    <property type="entry name" value="Cytochrome_P450_Monoox"/>
</dbReference>
<keyword evidence="16" id="KW-1185">Reference proteome</keyword>
<keyword evidence="6 13" id="KW-0479">Metal-binding</keyword>
<dbReference type="Gene3D" id="1.10.630.10">
    <property type="entry name" value="Cytochrome P450"/>
    <property type="match status" value="1"/>
</dbReference>
<dbReference type="GO" id="GO:0004497">
    <property type="term" value="F:monooxygenase activity"/>
    <property type="evidence" value="ECO:0007669"/>
    <property type="project" value="UniProtKB-KW"/>
</dbReference>
<dbReference type="InterPro" id="IPR002401">
    <property type="entry name" value="Cyt_P450_E_grp-I"/>
</dbReference>
<dbReference type="PANTHER" id="PTHR24291:SF189">
    <property type="entry name" value="CYTOCHROME P450 4C3-RELATED"/>
    <property type="match status" value="1"/>
</dbReference>
<dbReference type="AlphaFoldDB" id="A0AAN9TGW8"/>
<accession>A0AAN9TGW8</accession>
<evidence type="ECO:0000256" key="10">
    <source>
        <dbReference type="ARBA" id="ARBA00023004"/>
    </source>
</evidence>
<keyword evidence="5 13" id="KW-0349">Heme</keyword>
<keyword evidence="8" id="KW-0492">Microsome</keyword>
<keyword evidence="11 14" id="KW-0503">Monooxygenase</keyword>
<sequence>MINFIIVLVATALCFILKYQWQNRRLVKMMNAFDGPPALPVVGNALTFVCSTKEILRRGLSIMAQYKNPIRIWLFHIPYVAITDPEDFQIVSMKALEKDDGYRFLADLIGDGLITAKVSKWKKNRKIIAPIFSRIILYHHYLDIFNKQSLKLVETLEQEISHGKQFDAWLYIFKTFFNIISETAMGYSKDFDNMETLAKLKDSTTKASLLAGQRFYQPWLQPSIIFKIYTFMKGWSNVFEESKAVPLKILKLKREKFLEEKSNNVTKEEKSYNSFIDILMNTHEAKHFTDEDVADEVLTIMFAATETSALITSFALLMLAMHPQIQEKVYEELRETFENSDRPMTTDEINKLTFLDQCIKETLRLFAAVPVVIRHTYEDLPISNGRVIPAGANIILAIFGVHQNENLYPNPKVWNPYNFDADKVAARHPCAFVPFGVGPRMCIGYKQSMVAITTLLATVLRKFKLSTDETEYELDVDFLIRSARGFNIRLEHRN</sequence>
<comment type="similarity">
    <text evidence="4 14">Belongs to the cytochrome P450 family.</text>
</comment>
<comment type="cofactor">
    <cofactor evidence="1 13">
        <name>heme</name>
        <dbReference type="ChEBI" id="CHEBI:30413"/>
    </cofactor>
</comment>
<evidence type="ECO:0000256" key="4">
    <source>
        <dbReference type="ARBA" id="ARBA00010617"/>
    </source>
</evidence>
<feature type="binding site" description="axial binding residue" evidence="13">
    <location>
        <position position="442"/>
    </location>
    <ligand>
        <name>heme</name>
        <dbReference type="ChEBI" id="CHEBI:30413"/>
    </ligand>
    <ligandPart>
        <name>Fe</name>
        <dbReference type="ChEBI" id="CHEBI:18248"/>
    </ligandPart>
</feature>
<dbReference type="PRINTS" id="PR00463">
    <property type="entry name" value="EP450I"/>
</dbReference>
<dbReference type="GO" id="GO:0005789">
    <property type="term" value="C:endoplasmic reticulum membrane"/>
    <property type="evidence" value="ECO:0007669"/>
    <property type="project" value="UniProtKB-SubCell"/>
</dbReference>
<dbReference type="PROSITE" id="PS00086">
    <property type="entry name" value="CYTOCHROME_P450"/>
    <property type="match status" value="1"/>
</dbReference>
<keyword evidence="9 14" id="KW-0560">Oxidoreductase</keyword>
<dbReference type="PANTHER" id="PTHR24291">
    <property type="entry name" value="CYTOCHROME P450 FAMILY 4"/>
    <property type="match status" value="1"/>
</dbReference>
<evidence type="ECO:0000256" key="8">
    <source>
        <dbReference type="ARBA" id="ARBA00022848"/>
    </source>
</evidence>
<evidence type="ECO:0000256" key="7">
    <source>
        <dbReference type="ARBA" id="ARBA00022824"/>
    </source>
</evidence>
<evidence type="ECO:0000256" key="14">
    <source>
        <dbReference type="RuleBase" id="RU000461"/>
    </source>
</evidence>